<dbReference type="AlphaFoldDB" id="A0A1I7JUH2"/>
<evidence type="ECO:0000256" key="6">
    <source>
        <dbReference type="SAM" id="MobiDB-lite"/>
    </source>
</evidence>
<feature type="domain" description="CheB-type methylesterase" evidence="7">
    <location>
        <begin position="6"/>
        <end position="189"/>
    </location>
</feature>
<dbReference type="GO" id="GO:0008984">
    <property type="term" value="F:protein-glutamate methylesterase activity"/>
    <property type="evidence" value="ECO:0007669"/>
    <property type="project" value="UniProtKB-EC"/>
</dbReference>
<keyword evidence="4" id="KW-0862">Zinc</keyword>
<accession>A0A1I7JUH2</accession>
<dbReference type="GO" id="GO:0006935">
    <property type="term" value="P:chemotaxis"/>
    <property type="evidence" value="ECO:0007669"/>
    <property type="project" value="UniProtKB-UniRule"/>
</dbReference>
<dbReference type="PROSITE" id="PS00028">
    <property type="entry name" value="ZINC_FINGER_C2H2_1"/>
    <property type="match status" value="1"/>
</dbReference>
<keyword evidence="4" id="KW-0479">Metal-binding</keyword>
<protein>
    <recommendedName>
        <fullName evidence="2">protein-glutamate methylesterase</fullName>
        <ecNumber evidence="2">3.1.1.61</ecNumber>
    </recommendedName>
</protein>
<dbReference type="GO" id="GO:0005737">
    <property type="term" value="C:cytoplasm"/>
    <property type="evidence" value="ECO:0007669"/>
    <property type="project" value="InterPro"/>
</dbReference>
<keyword evidence="5" id="KW-0145">Chemotaxis</keyword>
<evidence type="ECO:0000256" key="5">
    <source>
        <dbReference type="PROSITE-ProRule" id="PRU00050"/>
    </source>
</evidence>
<reference evidence="10" key="1">
    <citation type="submission" date="2016-10" db="EMBL/GenBank/DDBJ databases">
        <authorList>
            <person name="Varghese N."/>
            <person name="Submissions S."/>
        </authorList>
    </citation>
    <scope>NUCLEOTIDE SEQUENCE [LARGE SCALE GENOMIC DNA]</scope>
    <source>
        <strain evidence="10">CGMCC 1.11014</strain>
    </source>
</reference>
<dbReference type="PROSITE" id="PS50157">
    <property type="entry name" value="ZINC_FINGER_C2H2_2"/>
    <property type="match status" value="1"/>
</dbReference>
<dbReference type="CDD" id="cd16433">
    <property type="entry name" value="CheB"/>
    <property type="match status" value="1"/>
</dbReference>
<dbReference type="SUPFAM" id="SSF52738">
    <property type="entry name" value="Methylesterase CheB, C-terminal domain"/>
    <property type="match status" value="1"/>
</dbReference>
<evidence type="ECO:0000256" key="2">
    <source>
        <dbReference type="ARBA" id="ARBA00039140"/>
    </source>
</evidence>
<dbReference type="InterPro" id="IPR013087">
    <property type="entry name" value="Znf_C2H2_type"/>
</dbReference>
<evidence type="ECO:0000313" key="9">
    <source>
        <dbReference type="EMBL" id="SFU88789.1"/>
    </source>
</evidence>
<dbReference type="Pfam" id="PF01339">
    <property type="entry name" value="CheB_methylest"/>
    <property type="match status" value="1"/>
</dbReference>
<dbReference type="Proteomes" id="UP000199391">
    <property type="component" value="Unassembled WGS sequence"/>
</dbReference>
<dbReference type="EC" id="3.1.1.61" evidence="2"/>
<dbReference type="OrthoDB" id="9791760at2"/>
<evidence type="ECO:0000259" key="8">
    <source>
        <dbReference type="PROSITE" id="PS50157"/>
    </source>
</evidence>
<keyword evidence="4" id="KW-0863">Zinc-finger</keyword>
<dbReference type="RefSeq" id="WP_093556407.1">
    <property type="nucleotide sequence ID" value="NZ_FPBO01000013.1"/>
</dbReference>
<dbReference type="STRING" id="1035707.SAMN05216552_101320"/>
<dbReference type="Gene3D" id="3.40.50.180">
    <property type="entry name" value="Methylesterase CheB, C-terminal domain"/>
    <property type="match status" value="1"/>
</dbReference>
<organism evidence="9 10">
    <name type="scientific">Pseudoduganella namucuonensis</name>
    <dbReference type="NCBI Taxonomy" id="1035707"/>
    <lineage>
        <taxon>Bacteria</taxon>
        <taxon>Pseudomonadati</taxon>
        <taxon>Pseudomonadota</taxon>
        <taxon>Betaproteobacteria</taxon>
        <taxon>Burkholderiales</taxon>
        <taxon>Oxalobacteraceae</taxon>
        <taxon>Telluria group</taxon>
        <taxon>Pseudoduganella</taxon>
    </lineage>
</organism>
<name>A0A1I7JUH2_9BURK</name>
<dbReference type="EMBL" id="FPBO01000013">
    <property type="protein sequence ID" value="SFU88789.1"/>
    <property type="molecule type" value="Genomic_DNA"/>
</dbReference>
<evidence type="ECO:0000259" key="7">
    <source>
        <dbReference type="PROSITE" id="PS50122"/>
    </source>
</evidence>
<feature type="active site" evidence="5">
    <location>
        <position position="43"/>
    </location>
</feature>
<feature type="active site" evidence="5">
    <location>
        <position position="138"/>
    </location>
</feature>
<feature type="active site" evidence="5">
    <location>
        <position position="16"/>
    </location>
</feature>
<evidence type="ECO:0000256" key="3">
    <source>
        <dbReference type="ARBA" id="ARBA00048267"/>
    </source>
</evidence>
<keyword evidence="10" id="KW-1185">Reference proteome</keyword>
<sequence length="344" mass="35854">MRDDAAPPGLIVIGASAGGLEALTELVAAFPAGLPATVLIVMHVGANRSMLPELLARRCALPVRHARDGEPLTPATVLVAPPDRHLLVAMDGGQGRVRLSRGPKENHTRPAIDPLFRSAAEACGPRTVGVVLTGYLDDGTLGLRAIKACGGVAVVQDPADAAVPEMPASALRHVAVDHAPPLREIGALLCGLAGAFKPAPAAPRAAAPEWVRIENGFARGKGDMKDLKKLGSPSTYTCPDCGGALWRLSGAPPHFRCHTGHSYAAHTLLAQQDLVIEEALWAAVRALQEKARLAEQLAEQAGESSPEQPAAATPAGHASYAALAARAHDTARWLRDQLLARDAP</sequence>
<keyword evidence="1 5" id="KW-0378">Hydrolase</keyword>
<dbReference type="GO" id="GO:0008270">
    <property type="term" value="F:zinc ion binding"/>
    <property type="evidence" value="ECO:0007669"/>
    <property type="project" value="UniProtKB-KW"/>
</dbReference>
<feature type="domain" description="C2H2-type" evidence="8">
    <location>
        <begin position="236"/>
        <end position="263"/>
    </location>
</feature>
<dbReference type="PANTHER" id="PTHR42872:SF6">
    <property type="entry name" value="PROTEIN-GLUTAMATE METHYLESTERASE_PROTEIN-GLUTAMINE GLUTAMINASE"/>
    <property type="match status" value="1"/>
</dbReference>
<gene>
    <name evidence="9" type="ORF">SAMN05216552_101320</name>
</gene>
<dbReference type="PANTHER" id="PTHR42872">
    <property type="entry name" value="PROTEIN-GLUTAMATE METHYLESTERASE/PROTEIN-GLUTAMINE GLUTAMINASE"/>
    <property type="match status" value="1"/>
</dbReference>
<dbReference type="GO" id="GO:0000156">
    <property type="term" value="F:phosphorelay response regulator activity"/>
    <property type="evidence" value="ECO:0007669"/>
    <property type="project" value="InterPro"/>
</dbReference>
<evidence type="ECO:0000313" key="10">
    <source>
        <dbReference type="Proteomes" id="UP000199391"/>
    </source>
</evidence>
<proteinExistence type="predicted"/>
<dbReference type="InterPro" id="IPR011247">
    <property type="entry name" value="Chemotax_prot-Glu_Me-esterase"/>
</dbReference>
<feature type="region of interest" description="Disordered" evidence="6">
    <location>
        <begin position="298"/>
        <end position="318"/>
    </location>
</feature>
<evidence type="ECO:0000256" key="4">
    <source>
        <dbReference type="PROSITE-ProRule" id="PRU00042"/>
    </source>
</evidence>
<dbReference type="InterPro" id="IPR035909">
    <property type="entry name" value="CheB_C"/>
</dbReference>
<dbReference type="PIRSF" id="PIRSF036461">
    <property type="entry name" value="Chmtx_methlestr"/>
    <property type="match status" value="1"/>
</dbReference>
<dbReference type="PROSITE" id="PS50122">
    <property type="entry name" value="CHEB"/>
    <property type="match status" value="1"/>
</dbReference>
<dbReference type="InterPro" id="IPR000673">
    <property type="entry name" value="Sig_transdc_resp-reg_Me-estase"/>
</dbReference>
<comment type="catalytic activity">
    <reaction evidence="3">
        <text>[protein]-L-glutamate 5-O-methyl ester + H2O = L-glutamyl-[protein] + methanol + H(+)</text>
        <dbReference type="Rhea" id="RHEA:23236"/>
        <dbReference type="Rhea" id="RHEA-COMP:10208"/>
        <dbReference type="Rhea" id="RHEA-COMP:10311"/>
        <dbReference type="ChEBI" id="CHEBI:15377"/>
        <dbReference type="ChEBI" id="CHEBI:15378"/>
        <dbReference type="ChEBI" id="CHEBI:17790"/>
        <dbReference type="ChEBI" id="CHEBI:29973"/>
        <dbReference type="ChEBI" id="CHEBI:82795"/>
        <dbReference type="EC" id="3.1.1.61"/>
    </reaction>
</comment>
<evidence type="ECO:0000256" key="1">
    <source>
        <dbReference type="ARBA" id="ARBA00022801"/>
    </source>
</evidence>